<dbReference type="NCBIfam" id="NF001753">
    <property type="entry name" value="PRK00481.1-3"/>
    <property type="match status" value="1"/>
</dbReference>
<reference evidence="6" key="1">
    <citation type="submission" date="2023-07" db="EMBL/GenBank/DDBJ databases">
        <title>Sorghum-associated microbial communities from plants grown in Nebraska, USA.</title>
        <authorList>
            <person name="Schachtman D."/>
        </authorList>
    </citation>
    <scope>NUCLEOTIDE SEQUENCE</scope>
    <source>
        <strain evidence="6">BE330</strain>
    </source>
</reference>
<name>A0AAE3XF85_9DEIO</name>
<evidence type="ECO:0000256" key="3">
    <source>
        <dbReference type="ARBA" id="ARBA00023027"/>
    </source>
</evidence>
<feature type="active site" description="Proton acceptor" evidence="4">
    <location>
        <position position="127"/>
    </location>
</feature>
<gene>
    <name evidence="6" type="ORF">J2Y00_002607</name>
</gene>
<dbReference type="Proteomes" id="UP001185331">
    <property type="component" value="Unassembled WGS sequence"/>
</dbReference>
<evidence type="ECO:0000256" key="4">
    <source>
        <dbReference type="PROSITE-ProRule" id="PRU00236"/>
    </source>
</evidence>
<dbReference type="PROSITE" id="PS50305">
    <property type="entry name" value="SIRTUIN"/>
    <property type="match status" value="1"/>
</dbReference>
<evidence type="ECO:0000313" key="6">
    <source>
        <dbReference type="EMBL" id="MDR6219010.1"/>
    </source>
</evidence>
<keyword evidence="6" id="KW-0378">Hydrolase</keyword>
<keyword evidence="4" id="KW-0862">Zinc</keyword>
<evidence type="ECO:0000313" key="7">
    <source>
        <dbReference type="Proteomes" id="UP001185331"/>
    </source>
</evidence>
<dbReference type="Gene3D" id="3.40.50.1220">
    <property type="entry name" value="TPP-binding domain"/>
    <property type="match status" value="1"/>
</dbReference>
<accession>A0AAE3XF85</accession>
<dbReference type="RefSeq" id="WP_309854001.1">
    <property type="nucleotide sequence ID" value="NZ_JAVDQJ010000004.1"/>
</dbReference>
<evidence type="ECO:0000259" key="5">
    <source>
        <dbReference type="PROSITE" id="PS50305"/>
    </source>
</evidence>
<feature type="binding site" evidence="4">
    <location>
        <position position="156"/>
    </location>
    <ligand>
        <name>Zn(2+)</name>
        <dbReference type="ChEBI" id="CHEBI:29105"/>
    </ligand>
</feature>
<feature type="domain" description="Deacetylase sirtuin-type" evidence="5">
    <location>
        <begin position="1"/>
        <end position="254"/>
    </location>
</feature>
<dbReference type="Pfam" id="PF02146">
    <property type="entry name" value="SIR2"/>
    <property type="match status" value="1"/>
</dbReference>
<dbReference type="GO" id="GO:0016787">
    <property type="term" value="F:hydrolase activity"/>
    <property type="evidence" value="ECO:0007669"/>
    <property type="project" value="UniProtKB-KW"/>
</dbReference>
<dbReference type="GO" id="GO:0070403">
    <property type="term" value="F:NAD+ binding"/>
    <property type="evidence" value="ECO:0007669"/>
    <property type="project" value="InterPro"/>
</dbReference>
<dbReference type="PANTHER" id="PTHR11085:SF4">
    <property type="entry name" value="NAD-DEPENDENT PROTEIN DEACYLASE"/>
    <property type="match status" value="1"/>
</dbReference>
<dbReference type="InterPro" id="IPR026590">
    <property type="entry name" value="Ssirtuin_cat_dom"/>
</dbReference>
<feature type="binding site" evidence="4">
    <location>
        <position position="138"/>
    </location>
    <ligand>
        <name>Zn(2+)</name>
        <dbReference type="ChEBI" id="CHEBI:29105"/>
    </ligand>
</feature>
<organism evidence="6 7">
    <name type="scientific">Deinococcus soli</name>
    <name type="common">ex Cha et al. 2016</name>
    <dbReference type="NCBI Taxonomy" id="1309411"/>
    <lineage>
        <taxon>Bacteria</taxon>
        <taxon>Thermotogati</taxon>
        <taxon>Deinococcota</taxon>
        <taxon>Deinococci</taxon>
        <taxon>Deinococcales</taxon>
        <taxon>Deinococcaceae</taxon>
        <taxon>Deinococcus</taxon>
    </lineage>
</organism>
<dbReference type="GO" id="GO:0046872">
    <property type="term" value="F:metal ion binding"/>
    <property type="evidence" value="ECO:0007669"/>
    <property type="project" value="UniProtKB-KW"/>
</dbReference>
<sequence length="255" mass="27384">MTYAERLTLARTRLRAARHVAVLTGAGISKASGIPTFRDADGAWQHVDPHTFLTAQNFQAHPAEVWAWHLAKYRLARAAEPNSGHRALTTLETQVLTAQPGATFTVVTQNIDGLHQRAGNANVLNLHGSVHEARCERCEVAFALPDPDELGTVIHCPACGRISRPQVVWFSELLDPEVLGAATRAFERADVTLVIGTSALVYPAANLPRLTSREGGVVIEINPDVTDLTASCDLSLRCGAHEGLTLLLGLLGNAP</sequence>
<comment type="caution">
    <text evidence="6">The sequence shown here is derived from an EMBL/GenBank/DDBJ whole genome shotgun (WGS) entry which is preliminary data.</text>
</comment>
<keyword evidence="2" id="KW-0808">Transferase</keyword>
<dbReference type="PANTHER" id="PTHR11085">
    <property type="entry name" value="NAD-DEPENDENT PROTEIN DEACYLASE SIRTUIN-5, MITOCHONDRIAL-RELATED"/>
    <property type="match status" value="1"/>
</dbReference>
<dbReference type="EMBL" id="JAVDQK010000005">
    <property type="protein sequence ID" value="MDR6219010.1"/>
    <property type="molecule type" value="Genomic_DNA"/>
</dbReference>
<proteinExistence type="predicted"/>
<dbReference type="Gene3D" id="3.30.1600.10">
    <property type="entry name" value="SIR2/SIRT2 'Small Domain"/>
    <property type="match status" value="1"/>
</dbReference>
<dbReference type="InterPro" id="IPR026591">
    <property type="entry name" value="Sirtuin_cat_small_dom_sf"/>
</dbReference>
<keyword evidence="4" id="KW-0479">Metal-binding</keyword>
<keyword evidence="3" id="KW-0520">NAD</keyword>
<evidence type="ECO:0000256" key="1">
    <source>
        <dbReference type="ARBA" id="ARBA00012928"/>
    </source>
</evidence>
<evidence type="ECO:0000256" key="2">
    <source>
        <dbReference type="ARBA" id="ARBA00022679"/>
    </source>
</evidence>
<feature type="binding site" evidence="4">
    <location>
        <position position="159"/>
    </location>
    <ligand>
        <name>Zn(2+)</name>
        <dbReference type="ChEBI" id="CHEBI:29105"/>
    </ligand>
</feature>
<dbReference type="InterPro" id="IPR029035">
    <property type="entry name" value="DHS-like_NAD/FAD-binding_dom"/>
</dbReference>
<dbReference type="SUPFAM" id="SSF52467">
    <property type="entry name" value="DHS-like NAD/FAD-binding domain"/>
    <property type="match status" value="1"/>
</dbReference>
<dbReference type="EC" id="2.3.1.286" evidence="1"/>
<dbReference type="GO" id="GO:0017136">
    <property type="term" value="F:histone deacetylase activity, NAD-dependent"/>
    <property type="evidence" value="ECO:0007669"/>
    <property type="project" value="TreeGrafter"/>
</dbReference>
<feature type="binding site" evidence="4">
    <location>
        <position position="135"/>
    </location>
    <ligand>
        <name>Zn(2+)</name>
        <dbReference type="ChEBI" id="CHEBI:29105"/>
    </ligand>
</feature>
<dbReference type="InterPro" id="IPR003000">
    <property type="entry name" value="Sirtuin"/>
</dbReference>
<protein>
    <recommendedName>
        <fullName evidence="1">protein acetyllysine N-acetyltransferase</fullName>
        <ecNumber evidence="1">2.3.1.286</ecNumber>
    </recommendedName>
</protein>
<dbReference type="AlphaFoldDB" id="A0AAE3XF85"/>
<dbReference type="InterPro" id="IPR050134">
    <property type="entry name" value="NAD-dep_sirtuin_deacylases"/>
</dbReference>